<evidence type="ECO:0000313" key="1">
    <source>
        <dbReference type="EMBL" id="JAD74323.1"/>
    </source>
</evidence>
<organism evidence="1">
    <name type="scientific">Arundo donax</name>
    <name type="common">Giant reed</name>
    <name type="synonym">Donax arundinaceus</name>
    <dbReference type="NCBI Taxonomy" id="35708"/>
    <lineage>
        <taxon>Eukaryota</taxon>
        <taxon>Viridiplantae</taxon>
        <taxon>Streptophyta</taxon>
        <taxon>Embryophyta</taxon>
        <taxon>Tracheophyta</taxon>
        <taxon>Spermatophyta</taxon>
        <taxon>Magnoliopsida</taxon>
        <taxon>Liliopsida</taxon>
        <taxon>Poales</taxon>
        <taxon>Poaceae</taxon>
        <taxon>PACMAD clade</taxon>
        <taxon>Arundinoideae</taxon>
        <taxon>Arundineae</taxon>
        <taxon>Arundo</taxon>
    </lineage>
</organism>
<dbReference type="AlphaFoldDB" id="A0A0A9QB81"/>
<reference evidence="1" key="2">
    <citation type="journal article" date="2015" name="Data Brief">
        <title>Shoot transcriptome of the giant reed, Arundo donax.</title>
        <authorList>
            <person name="Barrero R.A."/>
            <person name="Guerrero F.D."/>
            <person name="Moolhuijzen P."/>
            <person name="Goolsby J.A."/>
            <person name="Tidwell J."/>
            <person name="Bellgard S.E."/>
            <person name="Bellgard M.I."/>
        </authorList>
    </citation>
    <scope>NUCLEOTIDE SEQUENCE</scope>
    <source>
        <tissue evidence="1">Shoot tissue taken approximately 20 cm above the soil surface</tissue>
    </source>
</reference>
<proteinExistence type="predicted"/>
<dbReference type="EMBL" id="GBRH01223572">
    <property type="protein sequence ID" value="JAD74323.1"/>
    <property type="molecule type" value="Transcribed_RNA"/>
</dbReference>
<sequence>MYGMKEYLLREMEAKAVHMLRG</sequence>
<name>A0A0A9QB81_ARUDO</name>
<accession>A0A0A9QB81</accession>
<reference evidence="1" key="1">
    <citation type="submission" date="2014-09" db="EMBL/GenBank/DDBJ databases">
        <authorList>
            <person name="Magalhaes I.L.F."/>
            <person name="Oliveira U."/>
            <person name="Santos F.R."/>
            <person name="Vidigal T.H.D.A."/>
            <person name="Brescovit A.D."/>
            <person name="Santos A.J."/>
        </authorList>
    </citation>
    <scope>NUCLEOTIDE SEQUENCE</scope>
    <source>
        <tissue evidence="1">Shoot tissue taken approximately 20 cm above the soil surface</tissue>
    </source>
</reference>
<protein>
    <submittedName>
        <fullName evidence="1">Uncharacterized protein</fullName>
    </submittedName>
</protein>